<feature type="signal peptide" evidence="1">
    <location>
        <begin position="1"/>
        <end position="28"/>
    </location>
</feature>
<evidence type="ECO:0000256" key="1">
    <source>
        <dbReference type="SAM" id="SignalP"/>
    </source>
</evidence>
<proteinExistence type="predicted"/>
<keyword evidence="1" id="KW-0732">Signal</keyword>
<name>A0A2K3KEY6_TRIPR</name>
<reference evidence="2 4" key="2">
    <citation type="journal article" date="2017" name="Front. Plant Sci.">
        <title>Gene Classification and Mining of Molecular Markers Useful in Red Clover (Trifolium pratense) Breeding.</title>
        <authorList>
            <person name="Istvanek J."/>
            <person name="Dluhosova J."/>
            <person name="Dluhos P."/>
            <person name="Patkova L."/>
            <person name="Nedelnik J."/>
            <person name="Repkova J."/>
        </authorList>
    </citation>
    <scope>NUCLEOTIDE SEQUENCE [LARGE SCALE GENOMIC DNA]</scope>
    <source>
        <strain evidence="4">cv. Tatra</strain>
        <tissue evidence="2">Young leaves</tissue>
    </source>
</reference>
<evidence type="ECO:0000313" key="2">
    <source>
        <dbReference type="EMBL" id="PNX64850.1"/>
    </source>
</evidence>
<dbReference type="EMBL" id="ASHM01094067">
    <property type="protein sequence ID" value="PNX64850.1"/>
    <property type="molecule type" value="Genomic_DNA"/>
</dbReference>
<feature type="chain" id="PRO_5015082838" evidence="1">
    <location>
        <begin position="29"/>
        <end position="103"/>
    </location>
</feature>
<evidence type="ECO:0000313" key="3">
    <source>
        <dbReference type="EMBL" id="PNY11196.1"/>
    </source>
</evidence>
<dbReference type="Gramene" id="Tp57577_TGAC_v2_mRNA13522">
    <property type="protein sequence ID" value="Tp57577_TGAC_v2_mRNA13522"/>
    <property type="gene ID" value="Tp57577_TGAC_v2_gene13087"/>
</dbReference>
<reference evidence="2 4" key="1">
    <citation type="journal article" date="2014" name="Am. J. Bot.">
        <title>Genome assembly and annotation for red clover (Trifolium pratense; Fabaceae).</title>
        <authorList>
            <person name="Istvanek J."/>
            <person name="Jaros M."/>
            <person name="Krenek A."/>
            <person name="Repkova J."/>
        </authorList>
    </citation>
    <scope>NUCLEOTIDE SEQUENCE [LARGE SCALE GENOMIC DNA]</scope>
    <source>
        <strain evidence="4">cv. Tatra</strain>
        <tissue evidence="2">Young leaves</tissue>
    </source>
</reference>
<dbReference type="Proteomes" id="UP000236291">
    <property type="component" value="Unassembled WGS sequence"/>
</dbReference>
<organism evidence="2 4">
    <name type="scientific">Trifolium pratense</name>
    <name type="common">Red clover</name>
    <dbReference type="NCBI Taxonomy" id="57577"/>
    <lineage>
        <taxon>Eukaryota</taxon>
        <taxon>Viridiplantae</taxon>
        <taxon>Streptophyta</taxon>
        <taxon>Embryophyta</taxon>
        <taxon>Tracheophyta</taxon>
        <taxon>Spermatophyta</taxon>
        <taxon>Magnoliopsida</taxon>
        <taxon>eudicotyledons</taxon>
        <taxon>Gunneridae</taxon>
        <taxon>Pentapetalae</taxon>
        <taxon>rosids</taxon>
        <taxon>fabids</taxon>
        <taxon>Fabales</taxon>
        <taxon>Fabaceae</taxon>
        <taxon>Papilionoideae</taxon>
        <taxon>50 kb inversion clade</taxon>
        <taxon>NPAAA clade</taxon>
        <taxon>Hologalegina</taxon>
        <taxon>IRL clade</taxon>
        <taxon>Trifolieae</taxon>
        <taxon>Trifolium</taxon>
    </lineage>
</organism>
<protein>
    <submittedName>
        <fullName evidence="2">Uncharacterized protein</fullName>
    </submittedName>
</protein>
<dbReference type="EMBL" id="ASHM01004372">
    <property type="protein sequence ID" value="PNY11196.1"/>
    <property type="molecule type" value="Genomic_DNA"/>
</dbReference>
<gene>
    <name evidence="3" type="ORF">L195_g007799</name>
    <name evidence="2" type="ORF">L195_g054232</name>
</gene>
<evidence type="ECO:0000313" key="4">
    <source>
        <dbReference type="Proteomes" id="UP000236291"/>
    </source>
</evidence>
<sequence length="103" mass="11768">MEMNKQRMAIQIQALSLMILLMVSPIMMMVCPPPFGRGCKDCIVYQMKTSCPACTSMLHCMGRCLWDGGFQYNCINKCACKTCYPTLYDCKRCMFKCKCNCVN</sequence>
<dbReference type="AlphaFoldDB" id="A0A2K3KEY6"/>
<comment type="caution">
    <text evidence="2">The sequence shown here is derived from an EMBL/GenBank/DDBJ whole genome shotgun (WGS) entry which is preliminary data.</text>
</comment>
<accession>A0A2K3KEY6</accession>